<evidence type="ECO:0000259" key="1">
    <source>
        <dbReference type="Pfam" id="PF13421"/>
    </source>
</evidence>
<dbReference type="RefSeq" id="WP_187533135.1">
    <property type="nucleotide sequence ID" value="NZ_CBCSHU010000002.1"/>
</dbReference>
<dbReference type="Gene3D" id="3.30.479.30">
    <property type="entry name" value="Band 7 domain"/>
    <property type="match status" value="1"/>
</dbReference>
<dbReference type="CDD" id="cd03408">
    <property type="entry name" value="SPFH_like_u1"/>
    <property type="match status" value="1"/>
</dbReference>
<dbReference type="EMBL" id="CP060715">
    <property type="protein sequence ID" value="QNN60002.1"/>
    <property type="molecule type" value="Genomic_DNA"/>
</dbReference>
<dbReference type="SUPFAM" id="SSF117892">
    <property type="entry name" value="Band 7/SPFH domain"/>
    <property type="match status" value="1"/>
</dbReference>
<dbReference type="PANTHER" id="PTHR37826:SF2">
    <property type="entry name" value="ZINC-RIBBON DOMAIN-CONTAINING PROTEIN"/>
    <property type="match status" value="1"/>
</dbReference>
<dbReference type="PANTHER" id="PTHR37826">
    <property type="entry name" value="FLOTILLIN BAND_7_5 DOMAIN PROTEIN"/>
    <property type="match status" value="1"/>
</dbReference>
<evidence type="ECO:0000313" key="3">
    <source>
        <dbReference type="Proteomes" id="UP000515928"/>
    </source>
</evidence>
<gene>
    <name evidence="2" type="ORF">H9L01_06360</name>
</gene>
<proteinExistence type="predicted"/>
<dbReference type="KEGG" id="eio:H9L01_06360"/>
<keyword evidence="3" id="KW-1185">Reference proteome</keyword>
<evidence type="ECO:0000313" key="2">
    <source>
        <dbReference type="EMBL" id="QNN60002.1"/>
    </source>
</evidence>
<feature type="domain" description="SPFH" evidence="1">
    <location>
        <begin position="28"/>
        <end position="232"/>
    </location>
</feature>
<sequence>MAWIKDQFFDVIEYVDESDLILVKKFTDRESNEIKQGAKAIVREGQYGVFVTGGKLADILPPGTHTLDTGNLPVLSSLMAFPHNFNSPIKSDFYFVSTNQLVNNKWSTKNPIMMRDSDFGVLRLRAFGMFSFRINDVEKFMKEIFGSQKLTLTWDIITYLGSMVSSAFAESIAELQIPALDLGAKYKAIGQSVRDKVNLECQNLGLEFVNVNVENISLPEEVEKLIDEQSGIGLASKDMATFTQYQSVRAMRDASNQEGGLAGLGASAAFGNQIANTINQSQPQNQPQKPEVDTVEELLKYKKLLDEDVITKEEFDKVKARLLA</sequence>
<dbReference type="InterPro" id="IPR036013">
    <property type="entry name" value="Band_7/SPFH_dom_sf"/>
</dbReference>
<dbReference type="Pfam" id="PF13421">
    <property type="entry name" value="Band_7_1"/>
    <property type="match status" value="1"/>
</dbReference>
<dbReference type="InterPro" id="IPR033880">
    <property type="entry name" value="SPFH_YdjI"/>
</dbReference>
<protein>
    <submittedName>
        <fullName evidence="2">SPFH domain-containing protein</fullName>
    </submittedName>
</protein>
<dbReference type="Proteomes" id="UP000515928">
    <property type="component" value="Chromosome"/>
</dbReference>
<accession>A0A7G9RWM7</accession>
<dbReference type="AlphaFoldDB" id="A0A7G9RWM7"/>
<reference evidence="2 3" key="1">
    <citation type="submission" date="2020-08" db="EMBL/GenBank/DDBJ databases">
        <title>Genome sequence of Erysipelothrix inopinata DSM 15511T.</title>
        <authorList>
            <person name="Hyun D.-W."/>
            <person name="Bae J.-W."/>
        </authorList>
    </citation>
    <scope>NUCLEOTIDE SEQUENCE [LARGE SCALE GENOMIC DNA]</scope>
    <source>
        <strain evidence="2 3">DSM 15511</strain>
    </source>
</reference>
<organism evidence="2 3">
    <name type="scientific">Erysipelothrix inopinata</name>
    <dbReference type="NCBI Taxonomy" id="225084"/>
    <lineage>
        <taxon>Bacteria</taxon>
        <taxon>Bacillati</taxon>
        <taxon>Bacillota</taxon>
        <taxon>Erysipelotrichia</taxon>
        <taxon>Erysipelotrichales</taxon>
        <taxon>Erysipelotrichaceae</taxon>
        <taxon>Erysipelothrix</taxon>
    </lineage>
</organism>
<name>A0A7G9RWM7_9FIRM</name>